<keyword evidence="8" id="KW-0479">Metal-binding</keyword>
<keyword evidence="8" id="KW-0547">Nucleotide-binding</keyword>
<dbReference type="EMBL" id="PQFZ01000002">
    <property type="protein sequence ID" value="POR55538.1"/>
    <property type="molecule type" value="Genomic_DNA"/>
</dbReference>
<dbReference type="PROSITE" id="PS01229">
    <property type="entry name" value="COF_2"/>
    <property type="match status" value="1"/>
</dbReference>
<dbReference type="AlphaFoldDB" id="A0A2S4ML90"/>
<dbReference type="Gene3D" id="3.40.50.1000">
    <property type="entry name" value="HAD superfamily/HAD-like"/>
    <property type="match status" value="1"/>
</dbReference>
<dbReference type="GO" id="GO:0005524">
    <property type="term" value="F:ATP binding"/>
    <property type="evidence" value="ECO:0007669"/>
    <property type="project" value="UniProtKB-UniRule"/>
</dbReference>
<keyword evidence="3 8" id="KW-0812">Transmembrane</keyword>
<dbReference type="GO" id="GO:0005886">
    <property type="term" value="C:plasma membrane"/>
    <property type="evidence" value="ECO:0007669"/>
    <property type="project" value="UniProtKB-SubCell"/>
</dbReference>
<dbReference type="InterPro" id="IPR036412">
    <property type="entry name" value="HAD-like_sf"/>
</dbReference>
<dbReference type="Pfam" id="PF00702">
    <property type="entry name" value="Hydrolase"/>
    <property type="match status" value="1"/>
</dbReference>
<keyword evidence="4 8" id="KW-1133">Transmembrane helix</keyword>
<gene>
    <name evidence="10" type="ORF">CYD53_102428</name>
</gene>
<dbReference type="PANTHER" id="PTHR48085">
    <property type="entry name" value="CADMIUM/ZINC-TRANSPORTING ATPASE HMA2-RELATED"/>
    <property type="match status" value="1"/>
</dbReference>
<comment type="caution">
    <text evidence="10">The sequence shown here is derived from an EMBL/GenBank/DDBJ whole genome shotgun (WGS) entry which is preliminary data.</text>
</comment>
<evidence type="ECO:0000256" key="8">
    <source>
        <dbReference type="RuleBase" id="RU362081"/>
    </source>
</evidence>
<dbReference type="InterPro" id="IPR018303">
    <property type="entry name" value="ATPase_P-typ_P_site"/>
</dbReference>
<dbReference type="SUPFAM" id="SSF81665">
    <property type="entry name" value="Calcium ATPase, transmembrane domain M"/>
    <property type="match status" value="1"/>
</dbReference>
<dbReference type="SUPFAM" id="SSF81653">
    <property type="entry name" value="Calcium ATPase, transduction domain A"/>
    <property type="match status" value="1"/>
</dbReference>
<evidence type="ECO:0000256" key="1">
    <source>
        <dbReference type="ARBA" id="ARBA00004370"/>
    </source>
</evidence>
<evidence type="ECO:0000256" key="6">
    <source>
        <dbReference type="ARBA" id="ARBA00039097"/>
    </source>
</evidence>
<reference evidence="10 11" key="1">
    <citation type="submission" date="2018-01" db="EMBL/GenBank/DDBJ databases">
        <title>Genomic Encyclopedia of Type Strains, Phase III (KMG-III): the genomes of soil and plant-associated and newly described type strains.</title>
        <authorList>
            <person name="Whitman W."/>
        </authorList>
    </citation>
    <scope>NUCLEOTIDE SEQUENCE [LARGE SCALE GENOMIC DNA]</scope>
    <source>
        <strain evidence="10 11">1131</strain>
    </source>
</reference>
<dbReference type="Gene3D" id="3.40.1110.10">
    <property type="entry name" value="Calcium-transporting ATPase, cytoplasmic domain N"/>
    <property type="match status" value="1"/>
</dbReference>
<evidence type="ECO:0000313" key="10">
    <source>
        <dbReference type="EMBL" id="POR55538.1"/>
    </source>
</evidence>
<dbReference type="PROSITE" id="PS00154">
    <property type="entry name" value="ATPASE_E1_E2"/>
    <property type="match status" value="1"/>
</dbReference>
<feature type="transmembrane region" description="Helical" evidence="8">
    <location>
        <begin position="6"/>
        <end position="25"/>
    </location>
</feature>
<feature type="domain" description="P-type ATPase A" evidence="9">
    <location>
        <begin position="116"/>
        <end position="214"/>
    </location>
</feature>
<dbReference type="GO" id="GO:0016887">
    <property type="term" value="F:ATP hydrolysis activity"/>
    <property type="evidence" value="ECO:0007669"/>
    <property type="project" value="InterPro"/>
</dbReference>
<dbReference type="InterPro" id="IPR023299">
    <property type="entry name" value="ATPase_P-typ_cyto_dom_N"/>
</dbReference>
<dbReference type="RefSeq" id="WP_103717023.1">
    <property type="nucleotide sequence ID" value="NZ_PQFZ01000002.1"/>
</dbReference>
<evidence type="ECO:0000256" key="7">
    <source>
        <dbReference type="ARBA" id="ARBA00047308"/>
    </source>
</evidence>
<dbReference type="SUPFAM" id="SSF56784">
    <property type="entry name" value="HAD-like"/>
    <property type="match status" value="1"/>
</dbReference>
<dbReference type="Gene3D" id="2.70.150.10">
    <property type="entry name" value="Calcium-transporting ATPase, cytoplasmic transduction domain A"/>
    <property type="match status" value="1"/>
</dbReference>
<evidence type="ECO:0000256" key="4">
    <source>
        <dbReference type="ARBA" id="ARBA00022989"/>
    </source>
</evidence>
<comment type="similarity">
    <text evidence="2 8">Belongs to the cation transport ATPase (P-type) (TC 3.A.3) family. Type IB subfamily.</text>
</comment>
<feature type="transmembrane region" description="Helical" evidence="8">
    <location>
        <begin position="231"/>
        <end position="250"/>
    </location>
</feature>
<dbReference type="InterPro" id="IPR001757">
    <property type="entry name" value="P_typ_ATPase"/>
</dbReference>
<dbReference type="PRINTS" id="PR00119">
    <property type="entry name" value="CATATPASE"/>
</dbReference>
<dbReference type="InterPro" id="IPR059000">
    <property type="entry name" value="ATPase_P-type_domA"/>
</dbReference>
<proteinExistence type="inferred from homology"/>
<evidence type="ECO:0000256" key="5">
    <source>
        <dbReference type="ARBA" id="ARBA00023136"/>
    </source>
</evidence>
<dbReference type="GO" id="GO:0016463">
    <property type="term" value="F:P-type zinc transporter activity"/>
    <property type="evidence" value="ECO:0007669"/>
    <property type="project" value="UniProtKB-EC"/>
</dbReference>
<evidence type="ECO:0000259" key="9">
    <source>
        <dbReference type="Pfam" id="PF00122"/>
    </source>
</evidence>
<name>A0A2S4ML90_9HYPH</name>
<feature type="transmembrane region" description="Helical" evidence="8">
    <location>
        <begin position="256"/>
        <end position="278"/>
    </location>
</feature>
<keyword evidence="5 8" id="KW-0472">Membrane</keyword>
<keyword evidence="8" id="KW-0067">ATP-binding</keyword>
<keyword evidence="11" id="KW-1185">Reference proteome</keyword>
<dbReference type="InterPro" id="IPR027256">
    <property type="entry name" value="P-typ_ATPase_IB"/>
</dbReference>
<comment type="catalytic activity">
    <reaction evidence="7">
        <text>Zn(2+)(in) + ATP + H2O = Zn(2+)(out) + ADP + phosphate + H(+)</text>
        <dbReference type="Rhea" id="RHEA:20621"/>
        <dbReference type="ChEBI" id="CHEBI:15377"/>
        <dbReference type="ChEBI" id="CHEBI:15378"/>
        <dbReference type="ChEBI" id="CHEBI:29105"/>
        <dbReference type="ChEBI" id="CHEBI:30616"/>
        <dbReference type="ChEBI" id="CHEBI:43474"/>
        <dbReference type="ChEBI" id="CHEBI:456216"/>
        <dbReference type="EC" id="7.2.2.12"/>
    </reaction>
</comment>
<feature type="transmembrane region" description="Helical" evidence="8">
    <location>
        <begin position="556"/>
        <end position="580"/>
    </location>
</feature>
<dbReference type="OrthoDB" id="391538at2"/>
<evidence type="ECO:0000256" key="2">
    <source>
        <dbReference type="ARBA" id="ARBA00006024"/>
    </source>
</evidence>
<sequence length="622" mass="64438">MAFAQVVKRGIVACPLAGLLIGFGLHQFGGDEVARSVWAWATLPVLAVLCIEIATALRRGEFGLDIVAALSMSAALVFGEPLAAVVVALMYAGGQHLEDFAERRARRDMTALLGRAPRSVMRYENGHLRKVATELVLPGDALLIRSGDIIPVDGRIARGAAVLDMSALTGEALPQRMEEGAMIASGALNRGDAFDLTALRLARDSVYAGIVRLVDAAQKSKAPMARLADRYALGFLVLTLVMAGGAWWLSGDASRAVAVLVVATPCPLLLAVPIALVAGMSRAAKAGILIKSGAALEKLALLRAIVFDKTGTLTSGSAQVVEIMPTTGHSVDELLRAAASLGQISNHVVSHQLVSEARRRGIELVIPTGVSEAAGEGVTGFVAGKRTIIGKPSFVRNQLKLGQPDSGAPSGALQIAIAIEQRYAGHIIMSDGLRQGTPDLLRALRNSGIARIVLATGDRRDVAEALAADLDLDAIEADLTPAQKIATVSAAQRHGPVMMVGDGINDAPALAAADVGVAMGLSGSAASIETADVVLLIDRLDRLVTALQIAKRSRAIAIQSVVVGIGLSTLGMIAAAFGGLSPVEGALLQEAIDVAVILNALRALGDQHGLGRRLRPQTDAVG</sequence>
<dbReference type="InterPro" id="IPR051014">
    <property type="entry name" value="Cation_Transport_ATPase_IB"/>
</dbReference>
<dbReference type="GO" id="GO:0046872">
    <property type="term" value="F:metal ion binding"/>
    <property type="evidence" value="ECO:0007669"/>
    <property type="project" value="UniProtKB-KW"/>
</dbReference>
<feature type="transmembrane region" description="Helical" evidence="8">
    <location>
        <begin position="37"/>
        <end position="57"/>
    </location>
</feature>
<comment type="subcellular location">
    <subcellularLocation>
        <location evidence="8">Cell membrane</location>
    </subcellularLocation>
    <subcellularLocation>
        <location evidence="1">Membrane</location>
    </subcellularLocation>
</comment>
<feature type="transmembrane region" description="Helical" evidence="8">
    <location>
        <begin position="69"/>
        <end position="94"/>
    </location>
</feature>
<dbReference type="Proteomes" id="UP000236919">
    <property type="component" value="Unassembled WGS sequence"/>
</dbReference>
<evidence type="ECO:0000313" key="11">
    <source>
        <dbReference type="Proteomes" id="UP000236919"/>
    </source>
</evidence>
<protein>
    <recommendedName>
        <fullName evidence="6">P-type Zn(2+) transporter</fullName>
        <ecNumber evidence="6">7.2.2.12</ecNumber>
    </recommendedName>
</protein>
<dbReference type="InterPro" id="IPR023214">
    <property type="entry name" value="HAD_sf"/>
</dbReference>
<dbReference type="InterPro" id="IPR023298">
    <property type="entry name" value="ATPase_P-typ_TM_dom_sf"/>
</dbReference>
<dbReference type="GO" id="GO:0015086">
    <property type="term" value="F:cadmium ion transmembrane transporter activity"/>
    <property type="evidence" value="ECO:0007669"/>
    <property type="project" value="TreeGrafter"/>
</dbReference>
<organism evidence="10 11">
    <name type="scientific">Bosea psychrotolerans</name>
    <dbReference type="NCBI Taxonomy" id="1871628"/>
    <lineage>
        <taxon>Bacteria</taxon>
        <taxon>Pseudomonadati</taxon>
        <taxon>Pseudomonadota</taxon>
        <taxon>Alphaproteobacteria</taxon>
        <taxon>Hyphomicrobiales</taxon>
        <taxon>Boseaceae</taxon>
        <taxon>Bosea</taxon>
    </lineage>
</organism>
<dbReference type="EC" id="7.2.2.12" evidence="6"/>
<dbReference type="InterPro" id="IPR008250">
    <property type="entry name" value="ATPase_P-typ_transduc_dom_A_sf"/>
</dbReference>
<dbReference type="NCBIfam" id="TIGR01525">
    <property type="entry name" value="ATPase-IB_hvy"/>
    <property type="match status" value="1"/>
</dbReference>
<keyword evidence="8" id="KW-1003">Cell membrane</keyword>
<evidence type="ECO:0000256" key="3">
    <source>
        <dbReference type="ARBA" id="ARBA00022692"/>
    </source>
</evidence>
<dbReference type="NCBIfam" id="TIGR01494">
    <property type="entry name" value="ATPase_P-type"/>
    <property type="match status" value="1"/>
</dbReference>
<dbReference type="Pfam" id="PF00122">
    <property type="entry name" value="E1-E2_ATPase"/>
    <property type="match status" value="1"/>
</dbReference>
<dbReference type="PANTHER" id="PTHR48085:SF5">
    <property type="entry name" value="CADMIUM_ZINC-TRANSPORTING ATPASE HMA4-RELATED"/>
    <property type="match status" value="1"/>
</dbReference>
<accession>A0A2S4ML90</accession>